<comment type="caution">
    <text evidence="7">The sequence shown here is derived from an EMBL/GenBank/DDBJ whole genome shotgun (WGS) entry which is preliminary data.</text>
</comment>
<keyword evidence="3" id="KW-0347">Helicase</keyword>
<evidence type="ECO:0000313" key="8">
    <source>
        <dbReference type="Proteomes" id="UP000677918"/>
    </source>
</evidence>
<evidence type="ECO:0000256" key="1">
    <source>
        <dbReference type="ARBA" id="ARBA00022741"/>
    </source>
</evidence>
<evidence type="ECO:0000256" key="5">
    <source>
        <dbReference type="ARBA" id="ARBA00023118"/>
    </source>
</evidence>
<dbReference type="EMBL" id="BOVK01000009">
    <property type="protein sequence ID" value="GIQ67876.1"/>
    <property type="molecule type" value="Genomic_DNA"/>
</dbReference>
<keyword evidence="2" id="KW-0378">Hydrolase</keyword>
<protein>
    <recommendedName>
        <fullName evidence="6">CRISPR-associated nuclease/helicase Cas3 domain-containing protein</fullName>
    </recommendedName>
</protein>
<dbReference type="InterPro" id="IPR027417">
    <property type="entry name" value="P-loop_NTPase"/>
</dbReference>
<keyword evidence="4" id="KW-0067">ATP-binding</keyword>
<evidence type="ECO:0000256" key="2">
    <source>
        <dbReference type="ARBA" id="ARBA00022801"/>
    </source>
</evidence>
<dbReference type="GO" id="GO:0004386">
    <property type="term" value="F:helicase activity"/>
    <property type="evidence" value="ECO:0007669"/>
    <property type="project" value="UniProtKB-KW"/>
</dbReference>
<name>A0A8J4H1I4_9BACL</name>
<sequence length="247" mass="28229">MHRSLVLNEIKQRLKDNLPCRVVSTQLIEAGVDIDFPLVLRAMAGLDAIAQAAGRCNREGGPDKGEVRVFYPQEHGMPSRGWLKETSTEALHVLRYINQDALSSEAMCSYFDRVYGLNDGTFQDKTDMKGIVKLLREKNANLEIPYAEIAERFKFIEDDMHAVVIPYDSEARRLLAELRMVDYPTQVIRQLQPYSVQLYSSELETMKHARLIEDIEGVYYVLDMTRYDKNVGLMQIGYKAETEVGLS</sequence>
<evidence type="ECO:0000313" key="7">
    <source>
        <dbReference type="EMBL" id="GIQ67876.1"/>
    </source>
</evidence>
<proteinExistence type="predicted"/>
<keyword evidence="8" id="KW-1185">Reference proteome</keyword>
<reference evidence="7" key="1">
    <citation type="submission" date="2021-04" db="EMBL/GenBank/DDBJ databases">
        <title>Draft genome sequence of Xylanibacillus composti strain K13.</title>
        <authorList>
            <person name="Uke A."/>
            <person name="Chhe C."/>
            <person name="Baramee S."/>
            <person name="Kosugi A."/>
        </authorList>
    </citation>
    <scope>NUCLEOTIDE SEQUENCE</scope>
    <source>
        <strain evidence="7">K13</strain>
    </source>
</reference>
<feature type="domain" description="CRISPR-associated nuclease/helicase Cas3" evidence="6">
    <location>
        <begin position="9"/>
        <end position="59"/>
    </location>
</feature>
<gene>
    <name evidence="7" type="ORF">XYCOK13_07000</name>
</gene>
<dbReference type="SUPFAM" id="SSF52540">
    <property type="entry name" value="P-loop containing nucleoside triphosphate hydrolases"/>
    <property type="match status" value="1"/>
</dbReference>
<dbReference type="Proteomes" id="UP000677918">
    <property type="component" value="Unassembled WGS sequence"/>
</dbReference>
<dbReference type="GO" id="GO:0051607">
    <property type="term" value="P:defense response to virus"/>
    <property type="evidence" value="ECO:0007669"/>
    <property type="project" value="UniProtKB-KW"/>
</dbReference>
<evidence type="ECO:0000256" key="3">
    <source>
        <dbReference type="ARBA" id="ARBA00022806"/>
    </source>
</evidence>
<keyword evidence="5" id="KW-0051">Antiviral defense</keyword>
<dbReference type="AlphaFoldDB" id="A0A8J4H1I4"/>
<keyword evidence="1" id="KW-0547">Nucleotide-binding</keyword>
<evidence type="ECO:0000256" key="4">
    <source>
        <dbReference type="ARBA" id="ARBA00022840"/>
    </source>
</evidence>
<dbReference type="GO" id="GO:0005524">
    <property type="term" value="F:ATP binding"/>
    <property type="evidence" value="ECO:0007669"/>
    <property type="project" value="UniProtKB-KW"/>
</dbReference>
<dbReference type="InterPro" id="IPR054712">
    <property type="entry name" value="Cas3-like_dom"/>
</dbReference>
<dbReference type="GO" id="GO:0016787">
    <property type="term" value="F:hydrolase activity"/>
    <property type="evidence" value="ECO:0007669"/>
    <property type="project" value="UniProtKB-KW"/>
</dbReference>
<dbReference type="Pfam" id="PF22590">
    <property type="entry name" value="Cas3-like_C_2"/>
    <property type="match status" value="1"/>
</dbReference>
<evidence type="ECO:0000259" key="6">
    <source>
        <dbReference type="Pfam" id="PF22590"/>
    </source>
</evidence>
<accession>A0A8J4H1I4</accession>
<organism evidence="7 8">
    <name type="scientific">Xylanibacillus composti</name>
    <dbReference type="NCBI Taxonomy" id="1572762"/>
    <lineage>
        <taxon>Bacteria</taxon>
        <taxon>Bacillati</taxon>
        <taxon>Bacillota</taxon>
        <taxon>Bacilli</taxon>
        <taxon>Bacillales</taxon>
        <taxon>Paenibacillaceae</taxon>
        <taxon>Xylanibacillus</taxon>
    </lineage>
</organism>